<keyword evidence="3" id="KW-1185">Reference proteome</keyword>
<dbReference type="PANTHER" id="PTHR30634">
    <property type="entry name" value="OUTER MEMBRANE LOLAB LIPOPROTEIN INSERTION APPARATUS"/>
    <property type="match status" value="1"/>
</dbReference>
<reference evidence="2 3" key="1">
    <citation type="submission" date="2021-03" db="EMBL/GenBank/DDBJ databases">
        <authorList>
            <person name="Kim M.K."/>
        </authorList>
    </citation>
    <scope>NUCLEOTIDE SEQUENCE [LARGE SCALE GENOMIC DNA]</scope>
    <source>
        <strain evidence="2 3">BT442</strain>
    </source>
</reference>
<feature type="region of interest" description="Disordered" evidence="1">
    <location>
        <begin position="144"/>
        <end position="163"/>
    </location>
</feature>
<organism evidence="2 3">
    <name type="scientific">Hymenobacter negativus</name>
    <dbReference type="NCBI Taxonomy" id="2795026"/>
    <lineage>
        <taxon>Bacteria</taxon>
        <taxon>Pseudomonadati</taxon>
        <taxon>Bacteroidota</taxon>
        <taxon>Cytophagia</taxon>
        <taxon>Cytophagales</taxon>
        <taxon>Hymenobacteraceae</taxon>
        <taxon>Hymenobacter</taxon>
    </lineage>
</organism>
<accession>A0ABS3QIN5</accession>
<evidence type="ECO:0008006" key="4">
    <source>
        <dbReference type="Google" id="ProtNLM"/>
    </source>
</evidence>
<dbReference type="InterPro" id="IPR043737">
    <property type="entry name" value="DUF5682"/>
</dbReference>
<dbReference type="PANTHER" id="PTHR30634:SF16">
    <property type="entry name" value="OUTER-MEMBRANE LIPOPROTEIN LOLB"/>
    <property type="match status" value="1"/>
</dbReference>
<name>A0ABS3QIN5_9BACT</name>
<feature type="compositionally biased region" description="Low complexity" evidence="1">
    <location>
        <begin position="144"/>
        <end position="155"/>
    </location>
</feature>
<evidence type="ECO:0000256" key="1">
    <source>
        <dbReference type="SAM" id="MobiDB-lite"/>
    </source>
</evidence>
<protein>
    <recommendedName>
        <fullName evidence="4">4-aminobutyrate aminotransferase</fullName>
    </recommendedName>
</protein>
<dbReference type="RefSeq" id="WP_208176786.1">
    <property type="nucleotide sequence ID" value="NZ_JAGETZ010000009.1"/>
</dbReference>
<sequence>MPSDLRLFGIRHHGPGSAASLVAALEDFRPDIVLLECPADAEAALATATNPELVPPVALLVYNPKQQGQASFLPFAEFSPEWQAVHWCARNGAHVRCMDLPMSLRFGMRDAVAVLTPSASPAPPDSLSKKDEAPDINPADKVAANEAASAPTEAPFTEQAEEGNAGVASVLEKELGGMVDAEVDSDPVAYIARLAGYTDSEQWWETHLEHAPGNADTFAVVLDLMTALREELHRPETEETLLREAFMRETLRTTLTQGYPRVAVVCGAWHAPVLRAELLKKEDKARLKGLKKVPTETTWIPWTYERLSFSSGYGAGVLSPAWYELLFTQPRAEVLTHWMVRVTRLLRGQDVDASSAHAIEGVRLAAALATVRGLALPGIDELQEAAVAILGGGYAEPLALVQKELVIGHKLGEVPAGLPATPLQQDLAQQQKSLRLKPEATPKDLDLDLRQPTQLERSHLLHRLRLLAINWGEPEEVAGKSGTFHELWTLEWEPEMALAVIEAGRWGNTVLAAAVARATARAAEATTLEAVSTLLEEALRADLGPAIPALVARLETIGADTRDVTHLLAALPPLAQVLRYGNVRRTDTAQVAQVVQQLVPRLCIGLPAACTGLDYDAAKALLTRVEATHQAIRLLQHEAHEADWYAALAAVQRNPASSGLLAGAVSRLLFDAQQTDSDATATVLGLALAPAQPTDYATAWIEGFLRGSGLLLIHHRELFGLLDHWLGELNEDTFREIVPLLRRAFTDFSLPERRQILEIASTDASISVTQEVEDFDWERGARVLPTLRELIGV</sequence>
<dbReference type="Pfam" id="PF18934">
    <property type="entry name" value="DUF5682"/>
    <property type="match status" value="1"/>
</dbReference>
<gene>
    <name evidence="2" type="ORF">J4E00_18690</name>
</gene>
<dbReference type="EMBL" id="JAGETZ010000009">
    <property type="protein sequence ID" value="MBO2011096.1"/>
    <property type="molecule type" value="Genomic_DNA"/>
</dbReference>
<dbReference type="Proteomes" id="UP000664369">
    <property type="component" value="Unassembled WGS sequence"/>
</dbReference>
<feature type="region of interest" description="Disordered" evidence="1">
    <location>
        <begin position="117"/>
        <end position="136"/>
    </location>
</feature>
<evidence type="ECO:0000313" key="2">
    <source>
        <dbReference type="EMBL" id="MBO2011096.1"/>
    </source>
</evidence>
<comment type="caution">
    <text evidence="2">The sequence shown here is derived from an EMBL/GenBank/DDBJ whole genome shotgun (WGS) entry which is preliminary data.</text>
</comment>
<proteinExistence type="predicted"/>
<dbReference type="InterPro" id="IPR050458">
    <property type="entry name" value="LolB"/>
</dbReference>
<evidence type="ECO:0000313" key="3">
    <source>
        <dbReference type="Proteomes" id="UP000664369"/>
    </source>
</evidence>